<proteinExistence type="predicted"/>
<gene>
    <name evidence="1" type="ORF">VNO80_06499</name>
</gene>
<reference evidence="1 2" key="1">
    <citation type="submission" date="2024-01" db="EMBL/GenBank/DDBJ databases">
        <title>The genomes of 5 underutilized Papilionoideae crops provide insights into root nodulation and disease resistanc.</title>
        <authorList>
            <person name="Jiang F."/>
        </authorList>
    </citation>
    <scope>NUCLEOTIDE SEQUENCE [LARGE SCALE GENOMIC DNA]</scope>
    <source>
        <strain evidence="1">JINMINGXINNONG_FW02</strain>
        <tissue evidence="1">Leaves</tissue>
    </source>
</reference>
<dbReference type="AlphaFoldDB" id="A0AAN9NLS1"/>
<keyword evidence="2" id="KW-1185">Reference proteome</keyword>
<evidence type="ECO:0000313" key="2">
    <source>
        <dbReference type="Proteomes" id="UP001374584"/>
    </source>
</evidence>
<evidence type="ECO:0000313" key="1">
    <source>
        <dbReference type="EMBL" id="KAK7373102.1"/>
    </source>
</evidence>
<dbReference type="EMBL" id="JAYMYR010000003">
    <property type="protein sequence ID" value="KAK7373102.1"/>
    <property type="molecule type" value="Genomic_DNA"/>
</dbReference>
<organism evidence="1 2">
    <name type="scientific">Phaseolus coccineus</name>
    <name type="common">Scarlet runner bean</name>
    <name type="synonym">Phaseolus multiflorus</name>
    <dbReference type="NCBI Taxonomy" id="3886"/>
    <lineage>
        <taxon>Eukaryota</taxon>
        <taxon>Viridiplantae</taxon>
        <taxon>Streptophyta</taxon>
        <taxon>Embryophyta</taxon>
        <taxon>Tracheophyta</taxon>
        <taxon>Spermatophyta</taxon>
        <taxon>Magnoliopsida</taxon>
        <taxon>eudicotyledons</taxon>
        <taxon>Gunneridae</taxon>
        <taxon>Pentapetalae</taxon>
        <taxon>rosids</taxon>
        <taxon>fabids</taxon>
        <taxon>Fabales</taxon>
        <taxon>Fabaceae</taxon>
        <taxon>Papilionoideae</taxon>
        <taxon>50 kb inversion clade</taxon>
        <taxon>NPAAA clade</taxon>
        <taxon>indigoferoid/millettioid clade</taxon>
        <taxon>Phaseoleae</taxon>
        <taxon>Phaseolus</taxon>
    </lineage>
</organism>
<sequence length="96" mass="11173">MEKTEKNKTHVINWWMYEKSPSGPRVREETSMFDCESEKEATEKEATNPRSVAVIDDGSETSTFFSDNRQALSRNAYRKKEKDESWFGLGLESENE</sequence>
<accession>A0AAN9NLS1</accession>
<protein>
    <submittedName>
        <fullName evidence="1">Uncharacterized protein</fullName>
    </submittedName>
</protein>
<name>A0AAN9NLS1_PHACN</name>
<comment type="caution">
    <text evidence="1">The sequence shown here is derived from an EMBL/GenBank/DDBJ whole genome shotgun (WGS) entry which is preliminary data.</text>
</comment>
<dbReference type="Proteomes" id="UP001374584">
    <property type="component" value="Unassembled WGS sequence"/>
</dbReference>